<dbReference type="Gene3D" id="3.40.525.10">
    <property type="entry name" value="CRAL-TRIO lipid binding domain"/>
    <property type="match status" value="1"/>
</dbReference>
<proteinExistence type="predicted"/>
<name>A0A3B4AXA5_9GOBI</name>
<organism evidence="2 3">
    <name type="scientific">Periophthalmus magnuspinnatus</name>
    <dbReference type="NCBI Taxonomy" id="409849"/>
    <lineage>
        <taxon>Eukaryota</taxon>
        <taxon>Metazoa</taxon>
        <taxon>Chordata</taxon>
        <taxon>Craniata</taxon>
        <taxon>Vertebrata</taxon>
        <taxon>Euteleostomi</taxon>
        <taxon>Actinopterygii</taxon>
        <taxon>Neopterygii</taxon>
        <taxon>Teleostei</taxon>
        <taxon>Neoteleostei</taxon>
        <taxon>Acanthomorphata</taxon>
        <taxon>Gobiaria</taxon>
        <taxon>Gobiiformes</taxon>
        <taxon>Gobioidei</taxon>
        <taxon>Gobiidae</taxon>
        <taxon>Oxudercinae</taxon>
        <taxon>Periophthalmus</taxon>
    </lineage>
</organism>
<dbReference type="Ensembl" id="ENSPMGT00000022762.1">
    <property type="protein sequence ID" value="ENSPMGP00000021365.1"/>
    <property type="gene ID" value="ENSPMGG00000017306.1"/>
</dbReference>
<dbReference type="GO" id="GO:0005737">
    <property type="term" value="C:cytoplasm"/>
    <property type="evidence" value="ECO:0007669"/>
    <property type="project" value="TreeGrafter"/>
</dbReference>
<dbReference type="PANTHER" id="PTHR23324">
    <property type="entry name" value="SEC14 RELATED PROTEIN"/>
    <property type="match status" value="1"/>
</dbReference>
<accession>A0A3B4AXA5</accession>
<dbReference type="Proteomes" id="UP000261520">
    <property type="component" value="Unplaced"/>
</dbReference>
<evidence type="ECO:0000313" key="2">
    <source>
        <dbReference type="Ensembl" id="ENSPMGP00000021365.1"/>
    </source>
</evidence>
<dbReference type="SUPFAM" id="SSF46938">
    <property type="entry name" value="CRAL/TRIO N-terminal domain"/>
    <property type="match status" value="1"/>
</dbReference>
<evidence type="ECO:0000259" key="1">
    <source>
        <dbReference type="SMART" id="SM01100"/>
    </source>
</evidence>
<keyword evidence="3" id="KW-1185">Reference proteome</keyword>
<reference evidence="2" key="1">
    <citation type="submission" date="2025-08" db="UniProtKB">
        <authorList>
            <consortium name="Ensembl"/>
        </authorList>
    </citation>
    <scope>IDENTIFICATION</scope>
</reference>
<dbReference type="InterPro" id="IPR036273">
    <property type="entry name" value="CRAL/TRIO_N_dom_sf"/>
</dbReference>
<dbReference type="SMART" id="SM01100">
    <property type="entry name" value="CRAL_TRIO_N"/>
    <property type="match status" value="1"/>
</dbReference>
<dbReference type="AlphaFoldDB" id="A0A3B4AXA5"/>
<protein>
    <recommendedName>
        <fullName evidence="1">CRAL/TRIO N-terminal domain-containing protein</fullName>
    </recommendedName>
</protein>
<dbReference type="InterPro" id="IPR036865">
    <property type="entry name" value="CRAL-TRIO_dom_sf"/>
</dbReference>
<evidence type="ECO:0000313" key="3">
    <source>
        <dbReference type="Proteomes" id="UP000261520"/>
    </source>
</evidence>
<dbReference type="PANTHER" id="PTHR23324:SF83">
    <property type="entry name" value="SEC14-LIKE PROTEIN 2"/>
    <property type="match status" value="1"/>
</dbReference>
<dbReference type="InterPro" id="IPR011074">
    <property type="entry name" value="CRAL/TRIO_N_dom"/>
</dbReference>
<sequence length="152" mass="17478">MSGRVGDLSPRQKETLSEFRERIQDILTHLPEKDDHYLLCWLRARNFNIQKSEAMVRKHLEFRRQMKVDTIVEDFKPPEVHVDSCSDGSPLPLTGCTSSTEGRVMLTLPLTLAKTKGPSLFPYLVTLPVCERLSVTAFIWHCVFPYNSNICR</sequence>
<dbReference type="STRING" id="409849.ENSPMGP00000021365"/>
<reference evidence="2" key="2">
    <citation type="submission" date="2025-09" db="UniProtKB">
        <authorList>
            <consortium name="Ensembl"/>
        </authorList>
    </citation>
    <scope>IDENTIFICATION</scope>
</reference>
<feature type="domain" description="CRAL/TRIO N-terminal" evidence="1">
    <location>
        <begin position="34"/>
        <end position="59"/>
    </location>
</feature>
<dbReference type="InterPro" id="IPR051064">
    <property type="entry name" value="SEC14/CRAL-TRIO_domain"/>
</dbReference>